<feature type="domain" description="Trehalose synthase N-terminal" evidence="8">
    <location>
        <begin position="33"/>
        <end position="178"/>
    </location>
</feature>
<evidence type="ECO:0000313" key="9">
    <source>
        <dbReference type="EMBL" id="AMM41762.1"/>
    </source>
</evidence>
<dbReference type="InterPro" id="IPR052078">
    <property type="entry name" value="Trehalose_Metab_GTase"/>
</dbReference>
<dbReference type="KEGG" id="daw:HS1_001970"/>
<keyword evidence="10" id="KW-1185">Reference proteome</keyword>
<evidence type="ECO:0000256" key="4">
    <source>
        <dbReference type="ARBA" id="ARBA00022676"/>
    </source>
</evidence>
<dbReference type="EMBL" id="CP013015">
    <property type="protein sequence ID" value="AMM41762.1"/>
    <property type="molecule type" value="Genomic_DNA"/>
</dbReference>
<keyword evidence="5 9" id="KW-0808">Transferase</keyword>
<dbReference type="Gene3D" id="3.40.50.2000">
    <property type="entry name" value="Glycogen Phosphorylase B"/>
    <property type="match status" value="2"/>
</dbReference>
<accession>A0A7U4QLW9</accession>
<evidence type="ECO:0000313" key="10">
    <source>
        <dbReference type="Proteomes" id="UP000070560"/>
    </source>
</evidence>
<dbReference type="InterPro" id="IPR049438">
    <property type="entry name" value="TreT_GT1"/>
</dbReference>
<evidence type="ECO:0000256" key="5">
    <source>
        <dbReference type="ARBA" id="ARBA00022679"/>
    </source>
</evidence>
<evidence type="ECO:0000256" key="3">
    <source>
        <dbReference type="ARBA" id="ARBA00022526"/>
    </source>
</evidence>
<keyword evidence="6" id="KW-0119">Carbohydrate metabolism</keyword>
<dbReference type="RefSeq" id="WP_066064742.1">
    <property type="nucleotide sequence ID" value="NZ_CP013015.1"/>
</dbReference>
<dbReference type="GO" id="GO:0016757">
    <property type="term" value="F:glycosyltransferase activity"/>
    <property type="evidence" value="ECO:0007669"/>
    <property type="project" value="UniProtKB-KW"/>
</dbReference>
<dbReference type="PANTHER" id="PTHR47779">
    <property type="entry name" value="SYNTHASE (CCG-9), PUTATIVE (AFU_ORTHOLOGUE AFUA_3G12100)-RELATED"/>
    <property type="match status" value="1"/>
</dbReference>
<dbReference type="Pfam" id="PF21269">
    <property type="entry name" value="TreT_GT1"/>
    <property type="match status" value="1"/>
</dbReference>
<dbReference type="OrthoDB" id="9790710at2"/>
<dbReference type="PANTHER" id="PTHR47779:SF1">
    <property type="entry name" value="SYNTHASE (CCG-9), PUTATIVE (AFU_ORTHOLOGUE AFUA_3G12100)-RELATED"/>
    <property type="match status" value="1"/>
</dbReference>
<gene>
    <name evidence="9" type="ORF">HS1_001970</name>
</gene>
<organism evidence="9 10">
    <name type="scientific">Desulfofervidus auxilii</name>
    <dbReference type="NCBI Taxonomy" id="1621989"/>
    <lineage>
        <taxon>Bacteria</taxon>
        <taxon>Pseudomonadati</taxon>
        <taxon>Thermodesulfobacteriota</taxon>
        <taxon>Candidatus Desulfofervidia</taxon>
        <taxon>Candidatus Desulfofervidales</taxon>
        <taxon>Candidatus Desulfofervidaceae</taxon>
        <taxon>Candidatus Desulfofervidus</taxon>
    </lineage>
</organism>
<comment type="similarity">
    <text evidence="1">Belongs to the glycosyltransferase group 1 family. Glycosyltransferase 4 subfamily.</text>
</comment>
<dbReference type="GO" id="GO:0006006">
    <property type="term" value="P:glucose metabolic process"/>
    <property type="evidence" value="ECO:0007669"/>
    <property type="project" value="UniProtKB-KW"/>
</dbReference>
<sequence length="412" mass="46874">MGKLEFYADIVGHDVIDHLYQLSSLLKNIKVIHVNSTRKGGGVAEILEKLVPLSQELGIDTKWEVITGNERFFHCTKSMHNALQGNPLDIPNGLLKVYEETNAQNAEKLCPALEEADVVFIHDPQPAPLLKFCPKRKGKWVWRCHIDISRPYRPVWKYLRDFIKDYDASIFHLADFAQPLPHPLYLIPPSIDPLSEKNKELEEEKVHSIYEKFNINPELPTIVQVSRFDRFKDPLGVIRAYRLAKEFIPSLQLILAGGGAADDPETEIVLAEVKEVASGDPNIHVLFLPPGSDRIINAIQRGADIILQKSIREGFGLTVTEGMWKGKPVIGGNTGGIRLQVINHHTGFLVNTPEGAALRIHYLFHYRDQLQTMGKKAREFVRRNFLITRHLRDYLTFMVSIIYNVEERIELG</sequence>
<evidence type="ECO:0000259" key="7">
    <source>
        <dbReference type="Pfam" id="PF00534"/>
    </source>
</evidence>
<keyword evidence="4" id="KW-0328">Glycosyltransferase</keyword>
<dbReference type="AlphaFoldDB" id="A0A7U4QLW9"/>
<name>A0A7U4QLW9_DESA2</name>
<feature type="domain" description="Glycosyl transferase family 1" evidence="7">
    <location>
        <begin position="211"/>
        <end position="379"/>
    </location>
</feature>
<dbReference type="Proteomes" id="UP000070560">
    <property type="component" value="Chromosome"/>
</dbReference>
<dbReference type="Pfam" id="PF00534">
    <property type="entry name" value="Glycos_transf_1"/>
    <property type="match status" value="1"/>
</dbReference>
<proteinExistence type="inferred from homology"/>
<comment type="subunit">
    <text evidence="2">Homodimer.</text>
</comment>
<evidence type="ECO:0000256" key="2">
    <source>
        <dbReference type="ARBA" id="ARBA00011738"/>
    </source>
</evidence>
<dbReference type="SUPFAM" id="SSF53756">
    <property type="entry name" value="UDP-Glycosyltransferase/glycogen phosphorylase"/>
    <property type="match status" value="1"/>
</dbReference>
<evidence type="ECO:0000256" key="1">
    <source>
        <dbReference type="ARBA" id="ARBA00009481"/>
    </source>
</evidence>
<protein>
    <submittedName>
        <fullName evidence="9">Group 1 glycosyl transferase</fullName>
    </submittedName>
</protein>
<reference evidence="9 10" key="1">
    <citation type="submission" date="2015-10" db="EMBL/GenBank/DDBJ databases">
        <title>Candidatus Desulfofervidus auxilii, a hydrogenotrophic sulfate-reducing bacterium involved in the thermophilic anaerobic oxidation of methane.</title>
        <authorList>
            <person name="Krukenberg V."/>
            <person name="Richter M."/>
            <person name="Wegener G."/>
        </authorList>
    </citation>
    <scope>NUCLEOTIDE SEQUENCE [LARGE SCALE GENOMIC DNA]</scope>
    <source>
        <strain evidence="9 10">HS1</strain>
    </source>
</reference>
<evidence type="ECO:0000256" key="6">
    <source>
        <dbReference type="ARBA" id="ARBA00023277"/>
    </source>
</evidence>
<keyword evidence="3" id="KW-0313">Glucose metabolism</keyword>
<evidence type="ECO:0000259" key="8">
    <source>
        <dbReference type="Pfam" id="PF21269"/>
    </source>
</evidence>
<dbReference type="InterPro" id="IPR001296">
    <property type="entry name" value="Glyco_trans_1"/>
</dbReference>